<dbReference type="PATRIC" id="fig|447.4.peg.2709"/>
<dbReference type="Proteomes" id="UP000054695">
    <property type="component" value="Unassembled WGS sequence"/>
</dbReference>
<evidence type="ECO:0008006" key="3">
    <source>
        <dbReference type="Google" id="ProtNLM"/>
    </source>
</evidence>
<dbReference type="RefSeq" id="WP_058460156.1">
    <property type="nucleotide sequence ID" value="NZ_CAAAIY010000005.1"/>
</dbReference>
<dbReference type="AlphaFoldDB" id="A0A0W0RIU6"/>
<comment type="caution">
    <text evidence="1">The sequence shown here is derived from an EMBL/GenBank/DDBJ whole genome shotgun (WGS) entry which is preliminary data.</text>
</comment>
<evidence type="ECO:0000313" key="2">
    <source>
        <dbReference type="Proteomes" id="UP000054695"/>
    </source>
</evidence>
<proteinExistence type="predicted"/>
<keyword evidence="2" id="KW-1185">Reference proteome</keyword>
<accession>A0A0W0RIU6</accession>
<name>A0A0W0RIU6_LEGBO</name>
<evidence type="ECO:0000313" key="1">
    <source>
        <dbReference type="EMBL" id="KTC70973.1"/>
    </source>
</evidence>
<protein>
    <recommendedName>
        <fullName evidence="3">VipA</fullName>
    </recommendedName>
</protein>
<sequence>MPVSKECIKLLQNLVDKYGEEGESDVDYASIHPVLKEFLFLVIQNQKNHKDERIIGFLSTSALLLEENPCFVEACRTFAVSYQQKTHALDSMLDDELNIQSELDESWGKPLESEVSQPLEPSRFFVQLQEAIAKRAQRIVEKEKGIWKNPTP</sequence>
<dbReference type="OrthoDB" id="5652680at2"/>
<reference evidence="1 2" key="1">
    <citation type="submission" date="2015-11" db="EMBL/GenBank/DDBJ databases">
        <title>Genomic analysis of 38 Legionella species identifies large and diverse effector repertoires.</title>
        <authorList>
            <person name="Burstein D."/>
            <person name="Amaro F."/>
            <person name="Zusman T."/>
            <person name="Lifshitz Z."/>
            <person name="Cohen O."/>
            <person name="Gilbert J.A."/>
            <person name="Pupko T."/>
            <person name="Shuman H.A."/>
            <person name="Segal G."/>
        </authorList>
    </citation>
    <scope>NUCLEOTIDE SEQUENCE [LARGE SCALE GENOMIC DNA]</scope>
    <source>
        <strain evidence="1 2">WIGA</strain>
    </source>
</reference>
<organism evidence="1 2">
    <name type="scientific">Legionella bozemanae</name>
    <name type="common">Fluoribacter bozemanae</name>
    <dbReference type="NCBI Taxonomy" id="447"/>
    <lineage>
        <taxon>Bacteria</taxon>
        <taxon>Pseudomonadati</taxon>
        <taxon>Pseudomonadota</taxon>
        <taxon>Gammaproteobacteria</taxon>
        <taxon>Legionellales</taxon>
        <taxon>Legionellaceae</taxon>
        <taxon>Legionella</taxon>
    </lineage>
</organism>
<gene>
    <name evidence="1" type="ORF">Lboz_2550</name>
</gene>
<dbReference type="EMBL" id="LNXU01000032">
    <property type="protein sequence ID" value="KTC70973.1"/>
    <property type="molecule type" value="Genomic_DNA"/>
</dbReference>